<gene>
    <name evidence="1" type="ORF">C1SCF055_LOCUS1560</name>
</gene>
<reference evidence="2" key="2">
    <citation type="submission" date="2024-04" db="EMBL/GenBank/DDBJ databases">
        <authorList>
            <person name="Chen Y."/>
            <person name="Shah S."/>
            <person name="Dougan E. K."/>
            <person name="Thang M."/>
            <person name="Chan C."/>
        </authorList>
    </citation>
    <scope>NUCLEOTIDE SEQUENCE [LARGE SCALE GENOMIC DNA]</scope>
</reference>
<organism evidence="1">
    <name type="scientific">Cladocopium goreaui</name>
    <dbReference type="NCBI Taxonomy" id="2562237"/>
    <lineage>
        <taxon>Eukaryota</taxon>
        <taxon>Sar</taxon>
        <taxon>Alveolata</taxon>
        <taxon>Dinophyceae</taxon>
        <taxon>Suessiales</taxon>
        <taxon>Symbiodiniaceae</taxon>
        <taxon>Cladocopium</taxon>
    </lineage>
</organism>
<dbReference type="Proteomes" id="UP001152797">
    <property type="component" value="Unassembled WGS sequence"/>
</dbReference>
<dbReference type="EMBL" id="CAMXCT010000049">
    <property type="protein sequence ID" value="CAI3973030.1"/>
    <property type="molecule type" value="Genomic_DNA"/>
</dbReference>
<dbReference type="EMBL" id="CAMXCT030000049">
    <property type="protein sequence ID" value="CAL4760342.1"/>
    <property type="molecule type" value="Genomic_DNA"/>
</dbReference>
<name>A0A9P1BI93_9DINO</name>
<evidence type="ECO:0000313" key="3">
    <source>
        <dbReference type="EMBL" id="CAL4760342.1"/>
    </source>
</evidence>
<proteinExistence type="predicted"/>
<reference evidence="1" key="1">
    <citation type="submission" date="2022-10" db="EMBL/GenBank/DDBJ databases">
        <authorList>
            <person name="Chen Y."/>
            <person name="Dougan E. K."/>
            <person name="Chan C."/>
            <person name="Rhodes N."/>
            <person name="Thang M."/>
        </authorList>
    </citation>
    <scope>NUCLEOTIDE SEQUENCE</scope>
</reference>
<accession>A0A9P1BI93</accession>
<dbReference type="EMBL" id="CAMXCT020000049">
    <property type="protein sequence ID" value="CAL1126405.1"/>
    <property type="molecule type" value="Genomic_DNA"/>
</dbReference>
<protein>
    <submittedName>
        <fullName evidence="3">Metal transporter CNNM4</fullName>
    </submittedName>
</protein>
<evidence type="ECO:0000313" key="2">
    <source>
        <dbReference type="EMBL" id="CAL1126405.1"/>
    </source>
</evidence>
<comment type="caution">
    <text evidence="1">The sequence shown here is derived from an EMBL/GenBank/DDBJ whole genome shotgun (WGS) entry which is preliminary data.</text>
</comment>
<evidence type="ECO:0000313" key="1">
    <source>
        <dbReference type="EMBL" id="CAI3973030.1"/>
    </source>
</evidence>
<dbReference type="OrthoDB" id="6418713at2759"/>
<sequence length="119" mass="12736">MSHRKHPPYAPAFYRLGFLGLGRSGYLVIKSCGALSLKVVTTLRNIALVVYGAFVLGEPVTSSQGAGYTLALVWHLADLRVGFVGYSYYSGAPAGGKVSNYVQVSPSQASPDNDHERKS</sequence>
<dbReference type="AlphaFoldDB" id="A0A9P1BI93"/>
<evidence type="ECO:0000313" key="4">
    <source>
        <dbReference type="Proteomes" id="UP001152797"/>
    </source>
</evidence>
<keyword evidence="4" id="KW-1185">Reference proteome</keyword>